<dbReference type="InterPro" id="IPR017972">
    <property type="entry name" value="Cyt_P450_CS"/>
</dbReference>
<keyword evidence="2 5" id="KW-0479">Metal-binding</keyword>
<dbReference type="InterPro" id="IPR036396">
    <property type="entry name" value="Cyt_P450_sf"/>
</dbReference>
<keyword evidence="7" id="KW-0812">Transmembrane</keyword>
<keyword evidence="7" id="KW-0472">Membrane</keyword>
<dbReference type="EMBL" id="GL376620">
    <property type="status" value="NOT_ANNOTATED_CDS"/>
    <property type="molecule type" value="Genomic_DNA"/>
</dbReference>
<comment type="similarity">
    <text evidence="1 6">Belongs to the cytochrome P450 family.</text>
</comment>
<keyword evidence="4 5" id="KW-0408">Iron</keyword>
<sequence>MLSSASFAVLLGGGDSALLTPGVLGLALAVALLGYALLPSAQERALRHIPQPATTLPILANTIDFAQSASRLYDFFLDETQRQHGKMWRYRAIGLPVTLVLTTPEAYEDVLKTKFDDFAKGYVMWKNMEDLLGNGIFTVDGKLWVHQRKTASHLFSLQMMRDSMEQTAIHYTAILQSRLENIAHNNEVVNLKRLLDLFTMDVFTKIGFGVDLNNLKSNENHEFLNAFERVSSTLFARFTAPMWVWQVKKWLNIGSEKSMAKDIKALNTLIFDIISRSMAKQTAARVNDVANAASGGSRDLISLFFEKESTEYANGEQVKTDQAKLIRDMTLSFVAAGRDTTSQSMSWFLLMLNQYPDVLAKIREELKDKLPDLVNGKKLVPSMEDVQQLVYLDAALKESLRLNPVVAVNSRIAVRDTTLSDGTLIKKGTKVSMPHYATARLEAFWGKDAAEYNPDRWLDPATRKPILVSPYRYTTFSGGPRVCIGMKFAMMEMKIAMATVLSHFDVKTVRDPFAIMYRPTLTMTIDGPVDVRVMKRTVSVS</sequence>
<dbReference type="Pfam" id="PF00067">
    <property type="entry name" value="p450"/>
    <property type="match status" value="1"/>
</dbReference>
<dbReference type="HOGENOM" id="CLU_001570_27_2_1"/>
<keyword evidence="9" id="KW-1185">Reference proteome</keyword>
<dbReference type="STRING" id="431595.K3W7E8"/>
<dbReference type="InterPro" id="IPR002401">
    <property type="entry name" value="Cyt_P450_E_grp-I"/>
</dbReference>
<evidence type="ECO:0000256" key="1">
    <source>
        <dbReference type="ARBA" id="ARBA00010617"/>
    </source>
</evidence>
<comment type="cofactor">
    <cofactor evidence="5">
        <name>heme</name>
        <dbReference type="ChEBI" id="CHEBI:30413"/>
    </cofactor>
</comment>
<reference evidence="9" key="2">
    <citation type="submission" date="2010-04" db="EMBL/GenBank/DDBJ databases">
        <authorList>
            <person name="Buell R."/>
            <person name="Hamilton J."/>
            <person name="Hostetler J."/>
        </authorList>
    </citation>
    <scope>NUCLEOTIDE SEQUENCE [LARGE SCALE GENOMIC DNA]</scope>
    <source>
        <strain evidence="9">DAOM:BR144</strain>
    </source>
</reference>
<reference evidence="8" key="3">
    <citation type="submission" date="2015-02" db="UniProtKB">
        <authorList>
            <consortium name="EnsemblProtists"/>
        </authorList>
    </citation>
    <scope>IDENTIFICATION</scope>
    <source>
        <strain evidence="8">DAOM BR144</strain>
    </source>
</reference>
<name>K3W7E8_GLOUD</name>
<feature type="transmembrane region" description="Helical" evidence="7">
    <location>
        <begin position="18"/>
        <end position="38"/>
    </location>
</feature>
<dbReference type="GO" id="GO:0004497">
    <property type="term" value="F:monooxygenase activity"/>
    <property type="evidence" value="ECO:0007669"/>
    <property type="project" value="UniProtKB-KW"/>
</dbReference>
<evidence type="ECO:0008006" key="10">
    <source>
        <dbReference type="Google" id="ProtNLM"/>
    </source>
</evidence>
<dbReference type="CDD" id="cd11064">
    <property type="entry name" value="CYP86A"/>
    <property type="match status" value="1"/>
</dbReference>
<proteinExistence type="inferred from homology"/>
<dbReference type="GO" id="GO:0020037">
    <property type="term" value="F:heme binding"/>
    <property type="evidence" value="ECO:0007669"/>
    <property type="project" value="InterPro"/>
</dbReference>
<dbReference type="AlphaFoldDB" id="K3W7E8"/>
<keyword evidence="6" id="KW-0503">Monooxygenase</keyword>
<keyword evidence="5 6" id="KW-0349">Heme</keyword>
<evidence type="ECO:0000256" key="4">
    <source>
        <dbReference type="ARBA" id="ARBA00023004"/>
    </source>
</evidence>
<dbReference type="GO" id="GO:0006629">
    <property type="term" value="P:lipid metabolic process"/>
    <property type="evidence" value="ECO:0007669"/>
    <property type="project" value="UniProtKB-ARBA"/>
</dbReference>
<keyword evidence="3 6" id="KW-0560">Oxidoreductase</keyword>
<dbReference type="Proteomes" id="UP000019132">
    <property type="component" value="Unassembled WGS sequence"/>
</dbReference>
<evidence type="ECO:0000313" key="8">
    <source>
        <dbReference type="EnsemblProtists" id="PYU1_T000889"/>
    </source>
</evidence>
<dbReference type="GO" id="GO:0016705">
    <property type="term" value="F:oxidoreductase activity, acting on paired donors, with incorporation or reduction of molecular oxygen"/>
    <property type="evidence" value="ECO:0007669"/>
    <property type="project" value="InterPro"/>
</dbReference>
<evidence type="ECO:0000313" key="9">
    <source>
        <dbReference type="Proteomes" id="UP000019132"/>
    </source>
</evidence>
<dbReference type="OMA" id="PLKYTPM"/>
<dbReference type="PRINTS" id="PR00463">
    <property type="entry name" value="EP450I"/>
</dbReference>
<keyword evidence="7" id="KW-1133">Transmembrane helix</keyword>
<dbReference type="PROSITE" id="PS00086">
    <property type="entry name" value="CYTOCHROME_P450"/>
    <property type="match status" value="1"/>
</dbReference>
<protein>
    <recommendedName>
        <fullName evidence="10">Cytochrome P450</fullName>
    </recommendedName>
</protein>
<dbReference type="InParanoid" id="K3W7E8"/>
<dbReference type="SUPFAM" id="SSF48264">
    <property type="entry name" value="Cytochrome P450"/>
    <property type="match status" value="1"/>
</dbReference>
<dbReference type="GO" id="GO:0005506">
    <property type="term" value="F:iron ion binding"/>
    <property type="evidence" value="ECO:0007669"/>
    <property type="project" value="InterPro"/>
</dbReference>
<dbReference type="PRINTS" id="PR00385">
    <property type="entry name" value="P450"/>
</dbReference>
<evidence type="ECO:0000256" key="7">
    <source>
        <dbReference type="SAM" id="Phobius"/>
    </source>
</evidence>
<dbReference type="InterPro" id="IPR001128">
    <property type="entry name" value="Cyt_P450"/>
</dbReference>
<feature type="binding site" description="axial binding residue" evidence="5">
    <location>
        <position position="483"/>
    </location>
    <ligand>
        <name>heme</name>
        <dbReference type="ChEBI" id="CHEBI:30413"/>
    </ligand>
    <ligandPart>
        <name>Fe</name>
        <dbReference type="ChEBI" id="CHEBI:18248"/>
    </ligandPart>
</feature>
<organism evidence="8 9">
    <name type="scientific">Globisporangium ultimum (strain ATCC 200006 / CBS 805.95 / DAOM BR144)</name>
    <name type="common">Pythium ultimum</name>
    <dbReference type="NCBI Taxonomy" id="431595"/>
    <lineage>
        <taxon>Eukaryota</taxon>
        <taxon>Sar</taxon>
        <taxon>Stramenopiles</taxon>
        <taxon>Oomycota</taxon>
        <taxon>Peronosporomycetes</taxon>
        <taxon>Pythiales</taxon>
        <taxon>Pythiaceae</taxon>
        <taxon>Globisporangium</taxon>
    </lineage>
</organism>
<evidence type="ECO:0000256" key="2">
    <source>
        <dbReference type="ARBA" id="ARBA00022723"/>
    </source>
</evidence>
<evidence type="ECO:0000256" key="6">
    <source>
        <dbReference type="RuleBase" id="RU000461"/>
    </source>
</evidence>
<dbReference type="EnsemblProtists" id="PYU1_T000889">
    <property type="protein sequence ID" value="PYU1_T000889"/>
    <property type="gene ID" value="PYU1_G000889"/>
</dbReference>
<dbReference type="VEuPathDB" id="FungiDB:PYU1_G000889"/>
<dbReference type="eggNOG" id="KOG0157">
    <property type="taxonomic scope" value="Eukaryota"/>
</dbReference>
<evidence type="ECO:0000256" key="3">
    <source>
        <dbReference type="ARBA" id="ARBA00023002"/>
    </source>
</evidence>
<dbReference type="PANTHER" id="PTHR24296">
    <property type="entry name" value="CYTOCHROME P450"/>
    <property type="match status" value="1"/>
</dbReference>
<accession>K3W7E8</accession>
<evidence type="ECO:0000256" key="5">
    <source>
        <dbReference type="PIRSR" id="PIRSR602401-1"/>
    </source>
</evidence>
<dbReference type="Gene3D" id="1.10.630.10">
    <property type="entry name" value="Cytochrome P450"/>
    <property type="match status" value="1"/>
</dbReference>
<reference evidence="9" key="1">
    <citation type="journal article" date="2010" name="Genome Biol.">
        <title>Genome sequence of the necrotrophic plant pathogen Pythium ultimum reveals original pathogenicity mechanisms and effector repertoire.</title>
        <authorList>
            <person name="Levesque C.A."/>
            <person name="Brouwer H."/>
            <person name="Cano L."/>
            <person name="Hamilton J.P."/>
            <person name="Holt C."/>
            <person name="Huitema E."/>
            <person name="Raffaele S."/>
            <person name="Robideau G.P."/>
            <person name="Thines M."/>
            <person name="Win J."/>
            <person name="Zerillo M.M."/>
            <person name="Beakes G.W."/>
            <person name="Boore J.L."/>
            <person name="Busam D."/>
            <person name="Dumas B."/>
            <person name="Ferriera S."/>
            <person name="Fuerstenberg S.I."/>
            <person name="Gachon C.M."/>
            <person name="Gaulin E."/>
            <person name="Govers F."/>
            <person name="Grenville-Briggs L."/>
            <person name="Horner N."/>
            <person name="Hostetler J."/>
            <person name="Jiang R.H."/>
            <person name="Johnson J."/>
            <person name="Krajaejun T."/>
            <person name="Lin H."/>
            <person name="Meijer H.J."/>
            <person name="Moore B."/>
            <person name="Morris P."/>
            <person name="Phuntmart V."/>
            <person name="Puiu D."/>
            <person name="Shetty J."/>
            <person name="Stajich J.E."/>
            <person name="Tripathy S."/>
            <person name="Wawra S."/>
            <person name="van West P."/>
            <person name="Whitty B.R."/>
            <person name="Coutinho P.M."/>
            <person name="Henrissat B."/>
            <person name="Martin F."/>
            <person name="Thomas P.D."/>
            <person name="Tyler B.M."/>
            <person name="De Vries R.P."/>
            <person name="Kamoun S."/>
            <person name="Yandell M."/>
            <person name="Tisserat N."/>
            <person name="Buell C.R."/>
        </authorList>
    </citation>
    <scope>NUCLEOTIDE SEQUENCE</scope>
    <source>
        <strain evidence="9">DAOM:BR144</strain>
    </source>
</reference>